<keyword evidence="2" id="KW-1185">Reference proteome</keyword>
<dbReference type="Proteomes" id="UP000199561">
    <property type="component" value="Unassembled WGS sequence"/>
</dbReference>
<dbReference type="AlphaFoldDB" id="A0A1I4U6N4"/>
<evidence type="ECO:0008006" key="3">
    <source>
        <dbReference type="Google" id="ProtNLM"/>
    </source>
</evidence>
<dbReference type="STRING" id="52442.SAMN05421880_13920"/>
<organism evidence="1 2">
    <name type="scientific">Nitrosomonas nitrosa</name>
    <dbReference type="NCBI Taxonomy" id="52442"/>
    <lineage>
        <taxon>Bacteria</taxon>
        <taxon>Pseudomonadati</taxon>
        <taxon>Pseudomonadota</taxon>
        <taxon>Betaproteobacteria</taxon>
        <taxon>Nitrosomonadales</taxon>
        <taxon>Nitrosomonadaceae</taxon>
        <taxon>Nitrosomonas</taxon>
    </lineage>
</organism>
<protein>
    <recommendedName>
        <fullName evidence="3">Outer membrane protein beta-barrel domain-containing protein</fullName>
    </recommendedName>
</protein>
<dbReference type="PROSITE" id="PS51257">
    <property type="entry name" value="PROKAR_LIPOPROTEIN"/>
    <property type="match status" value="1"/>
</dbReference>
<name>A0A1I4U6N4_9PROT</name>
<dbReference type="EMBL" id="FOUF01000039">
    <property type="protein sequence ID" value="SFM84565.1"/>
    <property type="molecule type" value="Genomic_DNA"/>
</dbReference>
<gene>
    <name evidence="1" type="ORF">SAMN05421880_13920</name>
</gene>
<evidence type="ECO:0000313" key="2">
    <source>
        <dbReference type="Proteomes" id="UP000199561"/>
    </source>
</evidence>
<dbReference type="OrthoDB" id="6021609at2"/>
<dbReference type="Gene3D" id="2.40.160.20">
    <property type="match status" value="1"/>
</dbReference>
<accession>A0A1I4U6N4</accession>
<evidence type="ECO:0000313" key="1">
    <source>
        <dbReference type="EMBL" id="SFM84565.1"/>
    </source>
</evidence>
<proteinExistence type="predicted"/>
<sequence length="315" mass="35028">MKSSSITFYLWLSHCRCLICLIPILFTLACNQVLAQIVISDTEFLDSDRPEAWAMNYFTSVTLLSGLSVPHSRAVGSIELGAELDWVPQLSRAQRQVGFNGVKEEDLNKAPIFGRPRFTFGLPGRFALTLSYVPPIRIFGVKPNLLAFALERPLYERDRWIIGLRLYGQVGHVEGAFTCSGDVVEFPPGSAENLFGCEQKSADKARQRYAGIELSGAYRIEQLRGLTPYIAIAGNFLDTQVRVNAQTFGVLNRNRIQAETWTFSASAGVIYPLTNKIKLSVGMFYSPLGVIRPPATSSQNDPLINVRALLTYQLK</sequence>
<reference evidence="1 2" key="1">
    <citation type="submission" date="2016-10" db="EMBL/GenBank/DDBJ databases">
        <authorList>
            <person name="de Groot N.N."/>
        </authorList>
    </citation>
    <scope>NUCLEOTIDE SEQUENCE [LARGE SCALE GENOMIC DNA]</scope>
    <source>
        <strain evidence="1 2">Nm146</strain>
    </source>
</reference>